<name>A0A8B7ZLV7_ACAPL</name>
<keyword evidence="3" id="KW-1185">Reference proteome</keyword>
<evidence type="ECO:0000256" key="2">
    <source>
        <dbReference type="SAM" id="MobiDB-lite"/>
    </source>
</evidence>
<dbReference type="RefSeq" id="XP_022104326.1">
    <property type="nucleotide sequence ID" value="XM_022248634.1"/>
</dbReference>
<reference evidence="4" key="1">
    <citation type="submission" date="2025-08" db="UniProtKB">
        <authorList>
            <consortium name="RefSeq"/>
        </authorList>
    </citation>
    <scope>IDENTIFICATION</scope>
</reference>
<dbReference type="PANTHER" id="PTHR16230:SF3">
    <property type="entry name" value="BIOGENESIS OF LYSOSOMAL ORGANELLES COMPLEX-1, SUBUNIT 4, CAPPUCCINO"/>
    <property type="match status" value="1"/>
</dbReference>
<sequence length="183" mass="20734">MADSVEVENKVGEREADRTATILQDTAKDYAEYVLVDPQREKQQLDEKIEEMLTRLDEFCAVVDMIRTDSSLSLNRSLPGIHAKAQEIRGIFQRIDRLEEFVSVVRDNVAAMEEEVNEVEREQGTLHSIKNLLSTLPVFTTKRSSGPKPPKKFTPLEIFKTSDYIKAEPDETPPVPEAKNGDT</sequence>
<dbReference type="OrthoDB" id="2372305at2759"/>
<evidence type="ECO:0000313" key="3">
    <source>
        <dbReference type="Proteomes" id="UP000694845"/>
    </source>
</evidence>
<dbReference type="OMA" id="MLDMIRG"/>
<dbReference type="InterPro" id="IPR024857">
    <property type="entry name" value="Cappuccino"/>
</dbReference>
<evidence type="ECO:0000313" key="4">
    <source>
        <dbReference type="RefSeq" id="XP_022104326.1"/>
    </source>
</evidence>
<dbReference type="PANTHER" id="PTHR16230">
    <property type="entry name" value="CAPPUCCINO"/>
    <property type="match status" value="1"/>
</dbReference>
<accession>A0A8B7ZLV7</accession>
<feature type="coiled-coil region" evidence="1">
    <location>
        <begin position="95"/>
        <end position="122"/>
    </location>
</feature>
<dbReference type="GeneID" id="110986620"/>
<dbReference type="GO" id="GO:0031083">
    <property type="term" value="C:BLOC-1 complex"/>
    <property type="evidence" value="ECO:0007669"/>
    <property type="project" value="TreeGrafter"/>
</dbReference>
<gene>
    <name evidence="4" type="primary">LOC110986620</name>
</gene>
<evidence type="ECO:0000256" key="1">
    <source>
        <dbReference type="SAM" id="Coils"/>
    </source>
</evidence>
<protein>
    <submittedName>
        <fullName evidence="4">Biogenesis of lysosome-related organelles complex 1 subunit 4-like</fullName>
    </submittedName>
</protein>
<proteinExistence type="predicted"/>
<dbReference type="Proteomes" id="UP000694845">
    <property type="component" value="Unplaced"/>
</dbReference>
<organism evidence="3 4">
    <name type="scientific">Acanthaster planci</name>
    <name type="common">Crown-of-thorns starfish</name>
    <dbReference type="NCBI Taxonomy" id="133434"/>
    <lineage>
        <taxon>Eukaryota</taxon>
        <taxon>Metazoa</taxon>
        <taxon>Echinodermata</taxon>
        <taxon>Eleutherozoa</taxon>
        <taxon>Asterozoa</taxon>
        <taxon>Asteroidea</taxon>
        <taxon>Valvatacea</taxon>
        <taxon>Valvatida</taxon>
        <taxon>Acanthasteridae</taxon>
        <taxon>Acanthaster</taxon>
    </lineage>
</organism>
<keyword evidence="1" id="KW-0175">Coiled coil</keyword>
<dbReference type="KEGG" id="aplc:110986620"/>
<dbReference type="AlphaFoldDB" id="A0A8B7ZLV7"/>
<feature type="region of interest" description="Disordered" evidence="2">
    <location>
        <begin position="163"/>
        <end position="183"/>
    </location>
</feature>